<comment type="caution">
    <text evidence="2">The sequence shown here is derived from an EMBL/GenBank/DDBJ whole genome shotgun (WGS) entry which is preliminary data.</text>
</comment>
<keyword evidence="3" id="KW-1185">Reference proteome</keyword>
<accession>A0A9P4XV96</accession>
<protein>
    <recommendedName>
        <fullName evidence="4">P-loop containing nucleoside triphosphate hydrolase protein</fullName>
    </recommendedName>
</protein>
<dbReference type="Gene3D" id="3.40.50.300">
    <property type="entry name" value="P-loop containing nucleotide triphosphate hydrolases"/>
    <property type="match status" value="2"/>
</dbReference>
<dbReference type="InterPro" id="IPR027417">
    <property type="entry name" value="P-loop_NTPase"/>
</dbReference>
<evidence type="ECO:0000256" key="1">
    <source>
        <dbReference type="SAM" id="MobiDB-lite"/>
    </source>
</evidence>
<dbReference type="GeneID" id="63842862"/>
<feature type="compositionally biased region" description="Low complexity" evidence="1">
    <location>
        <begin position="211"/>
        <end position="233"/>
    </location>
</feature>
<name>A0A9P4XV96_CRYP1</name>
<sequence>MPNMNQDLWWSSSPSATGWSSQLHPLSELPDMPVPRPTEDIHIALLGAQDTGKTKLQLRYTLRQFVGVEGTQMACLLGGRKHVSLADGTDVHLVLHELLPFRGERRQRGGRGRTTDARLLEQVDAVMLIFDPSSRASFEWIVDGWAREDAVRLGNKQQVIYDDAVGQLADESRPAVMLDSFSKTLPTPPDDDAGGKYRADEVEKTVKHDSVMASQSTSRSSSIYSQTTPPVPVTTVDTQRELEVAYTLTKLTNPDDGDDNNTSSRDPTIPWSDSIPLQPHQVSELPVLVIATQADKLKDHGGPLERQVTAEEAQRLAHSLGPSGCGGDAYIEVSAKTGANIDEAYGLIVERVLAKRRERQEAAAAAAAATTNHAAGLGDVQAKEEGRHMGVAGVQKRTKAKRRSCVPPCWAERWRGVVAGLPSWRNVSGVLSRLFTTGGAGAGLGDVHVDVSRVEDVWWDKKTTVRSPRRIHLSRDNSGRLRSRYESELPLAPPRRGMSLERRHKRASTMLSARSIPHEPAKSNPPPPPPRRRPDAITKSTELERLEEARKDSLTIPPALLQMPTALERREQPAFLASPLRGPSNASAGGGLGRLARSSLALRRAARLMEAKPRFTMIDIPVVKNTDNTKCAVRGTTTVIQLPESPLSSHPLPPPLPQYAPRHFQTNKHRSGGRQVPLSHQNSHESTPRFLLEPAAAIVSWLDCLREIGNSLDIAMQ</sequence>
<dbReference type="AlphaFoldDB" id="A0A9P4XV96"/>
<organism evidence="2 3">
    <name type="scientific">Cryphonectria parasitica (strain ATCC 38755 / EP155)</name>
    <dbReference type="NCBI Taxonomy" id="660469"/>
    <lineage>
        <taxon>Eukaryota</taxon>
        <taxon>Fungi</taxon>
        <taxon>Dikarya</taxon>
        <taxon>Ascomycota</taxon>
        <taxon>Pezizomycotina</taxon>
        <taxon>Sordariomycetes</taxon>
        <taxon>Sordariomycetidae</taxon>
        <taxon>Diaporthales</taxon>
        <taxon>Cryphonectriaceae</taxon>
        <taxon>Cryphonectria-Endothia species complex</taxon>
        <taxon>Cryphonectria</taxon>
    </lineage>
</organism>
<feature type="region of interest" description="Disordered" evidence="1">
    <location>
        <begin position="482"/>
        <end position="536"/>
    </location>
</feature>
<dbReference type="EMBL" id="MU032351">
    <property type="protein sequence ID" value="KAF3761441.1"/>
    <property type="molecule type" value="Genomic_DNA"/>
</dbReference>
<feature type="region of interest" description="Disordered" evidence="1">
    <location>
        <begin position="662"/>
        <end position="685"/>
    </location>
</feature>
<proteinExistence type="predicted"/>
<reference evidence="2" key="1">
    <citation type="journal article" date="2020" name="Phytopathology">
        <title>Genome sequence of the chestnut blight fungus Cryphonectria parasitica EP155: A fundamental resource for an archetypical invasive plant pathogen.</title>
        <authorList>
            <person name="Crouch J.A."/>
            <person name="Dawe A."/>
            <person name="Aerts A."/>
            <person name="Barry K."/>
            <person name="Churchill A.C.L."/>
            <person name="Grimwood J."/>
            <person name="Hillman B."/>
            <person name="Milgroom M.G."/>
            <person name="Pangilinan J."/>
            <person name="Smith M."/>
            <person name="Salamov A."/>
            <person name="Schmutz J."/>
            <person name="Yadav J."/>
            <person name="Grigoriev I.V."/>
            <person name="Nuss D."/>
        </authorList>
    </citation>
    <scope>NUCLEOTIDE SEQUENCE</scope>
    <source>
        <strain evidence="2">EP155</strain>
    </source>
</reference>
<dbReference type="RefSeq" id="XP_040772420.1">
    <property type="nucleotide sequence ID" value="XM_040925733.1"/>
</dbReference>
<evidence type="ECO:0000313" key="3">
    <source>
        <dbReference type="Proteomes" id="UP000803844"/>
    </source>
</evidence>
<dbReference type="SUPFAM" id="SSF52540">
    <property type="entry name" value="P-loop containing nucleoside triphosphate hydrolases"/>
    <property type="match status" value="1"/>
</dbReference>
<feature type="region of interest" description="Disordered" evidence="1">
    <location>
        <begin position="205"/>
        <end position="233"/>
    </location>
</feature>
<feature type="compositionally biased region" description="Low complexity" evidence="1">
    <location>
        <begin position="11"/>
        <end position="21"/>
    </location>
</feature>
<evidence type="ECO:0000313" key="2">
    <source>
        <dbReference type="EMBL" id="KAF3761441.1"/>
    </source>
</evidence>
<evidence type="ECO:0008006" key="4">
    <source>
        <dbReference type="Google" id="ProtNLM"/>
    </source>
</evidence>
<gene>
    <name evidence="2" type="ORF">M406DRAFT_74394</name>
</gene>
<feature type="region of interest" description="Disordered" evidence="1">
    <location>
        <begin position="11"/>
        <end position="33"/>
    </location>
</feature>
<dbReference type="PROSITE" id="PS51419">
    <property type="entry name" value="RAB"/>
    <property type="match status" value="1"/>
</dbReference>
<dbReference type="OrthoDB" id="5232423at2759"/>
<dbReference type="Proteomes" id="UP000803844">
    <property type="component" value="Unassembled WGS sequence"/>
</dbReference>